<sequence length="178" mass="19941">MDPMLDRMGMQALMEKYGDQAMAGMDHGMMGHGDMSDMGNMHHGDMSMNHGSGMEHGMSSGEGFDFHNANRINGKAFDMNEPMFAAARGQYERWVISGKGDMMLHPFHIHGTQFRILSENGKPPAAHRRGWKDTVRVEGDVSEVLVKFDHPAPKEFAYMAHCHLLEHEDTGMMLGFTV</sequence>
<evidence type="ECO:0000313" key="4">
    <source>
        <dbReference type="Proteomes" id="UP000655094"/>
    </source>
</evidence>
<dbReference type="SUPFAM" id="SSF49503">
    <property type="entry name" value="Cupredoxins"/>
    <property type="match status" value="1"/>
</dbReference>
<dbReference type="GO" id="GO:0005507">
    <property type="term" value="F:copper ion binding"/>
    <property type="evidence" value="ECO:0007669"/>
    <property type="project" value="InterPro"/>
</dbReference>
<dbReference type="InterPro" id="IPR011706">
    <property type="entry name" value="Cu-oxidase_C"/>
</dbReference>
<dbReference type="Proteomes" id="UP000655094">
    <property type="component" value="Unassembled WGS sequence"/>
</dbReference>
<organism evidence="3 4">
    <name type="scientific">Klebsiella pneumoniae</name>
    <dbReference type="NCBI Taxonomy" id="573"/>
    <lineage>
        <taxon>Bacteria</taxon>
        <taxon>Pseudomonadati</taxon>
        <taxon>Pseudomonadota</taxon>
        <taxon>Gammaproteobacteria</taxon>
        <taxon>Enterobacterales</taxon>
        <taxon>Enterobacteriaceae</taxon>
        <taxon>Klebsiella/Raoultella group</taxon>
        <taxon>Klebsiella</taxon>
        <taxon>Klebsiella pneumoniae complex</taxon>
    </lineage>
</organism>
<dbReference type="InterPro" id="IPR008972">
    <property type="entry name" value="Cupredoxin"/>
</dbReference>
<feature type="domain" description="Plastocyanin-like" evidence="2">
    <location>
        <begin position="68"/>
        <end position="178"/>
    </location>
</feature>
<protein>
    <recommendedName>
        <fullName evidence="2">Plastocyanin-like domain-containing protein</fullName>
    </recommendedName>
</protein>
<evidence type="ECO:0000313" key="3">
    <source>
        <dbReference type="EMBL" id="GHK54205.1"/>
    </source>
</evidence>
<evidence type="ECO:0000256" key="1">
    <source>
        <dbReference type="ARBA" id="ARBA00022723"/>
    </source>
</evidence>
<comment type="caution">
    <text evidence="3">The sequence shown here is derived from an EMBL/GenBank/DDBJ whole genome shotgun (WGS) entry which is preliminary data.</text>
</comment>
<dbReference type="PROSITE" id="PS00080">
    <property type="entry name" value="MULTICOPPER_OXIDASE2"/>
    <property type="match status" value="1"/>
</dbReference>
<dbReference type="EMBL" id="BNFF01000001">
    <property type="protein sequence ID" value="GHK54205.1"/>
    <property type="molecule type" value="Genomic_DNA"/>
</dbReference>
<keyword evidence="1" id="KW-0479">Metal-binding</keyword>
<evidence type="ECO:0000259" key="2">
    <source>
        <dbReference type="Pfam" id="PF07731"/>
    </source>
</evidence>
<dbReference type="Gene3D" id="2.60.40.420">
    <property type="entry name" value="Cupredoxins - blue copper proteins"/>
    <property type="match status" value="1"/>
</dbReference>
<dbReference type="AlphaFoldDB" id="A0A919LVV9"/>
<name>A0A919LVV9_KLEPN</name>
<reference evidence="3" key="1">
    <citation type="submission" date="2020-10" db="EMBL/GenBank/DDBJ databases">
        <title>Genome Sequence of ESBL Producing Zambian Clinical Strains.</title>
        <authorList>
            <person name="Shawa M."/>
            <person name="Furuta Y."/>
            <person name="Simbotwe M."/>
            <person name="Mulenga E."/>
            <person name="Mubanga M."/>
            <person name="Mulenga G."/>
            <person name="Kaile C."/>
            <person name="Zorigt T."/>
            <person name="Hang'ombe B."/>
            <person name="Higashi H."/>
        </authorList>
    </citation>
    <scope>NUCLEOTIDE SEQUENCE</scope>
    <source>
        <strain evidence="3">Zam_UTH_09</strain>
    </source>
</reference>
<gene>
    <name evidence="3" type="ORF">KPZU09_39410</name>
</gene>
<dbReference type="CDD" id="cd13890">
    <property type="entry name" value="CuRO_3_CueO_FtsP"/>
    <property type="match status" value="1"/>
</dbReference>
<proteinExistence type="predicted"/>
<dbReference type="GO" id="GO:0016491">
    <property type="term" value="F:oxidoreductase activity"/>
    <property type="evidence" value="ECO:0007669"/>
    <property type="project" value="InterPro"/>
</dbReference>
<dbReference type="InterPro" id="IPR002355">
    <property type="entry name" value="Cu_oxidase_Cu_BS"/>
</dbReference>
<dbReference type="Pfam" id="PF07731">
    <property type="entry name" value="Cu-oxidase_2"/>
    <property type="match status" value="1"/>
</dbReference>
<accession>A0A919LVV9</accession>